<gene>
    <name evidence="3" type="ORF">D0Y65_009639</name>
    <name evidence="2" type="ORF">glysoja_045478</name>
</gene>
<sequence>MMGYLKKVVINMILLFMLLLSMNLATARVPLWISEPLAHGRFLNADNPFGGNYHKRPPKP</sequence>
<dbReference type="EMBL" id="KN664548">
    <property type="protein sequence ID" value="KHN10370.1"/>
    <property type="molecule type" value="Genomic_DNA"/>
</dbReference>
<dbReference type="Proteomes" id="UP000053555">
    <property type="component" value="Unassembled WGS sequence"/>
</dbReference>
<evidence type="ECO:0000256" key="1">
    <source>
        <dbReference type="SAM" id="SignalP"/>
    </source>
</evidence>
<protein>
    <recommendedName>
        <fullName evidence="5">Transmembrane protein</fullName>
    </recommendedName>
</protein>
<reference evidence="2" key="1">
    <citation type="submission" date="2014-07" db="EMBL/GenBank/DDBJ databases">
        <title>Identification of a novel salt tolerance gene in wild soybean by whole-genome sequencing.</title>
        <authorList>
            <person name="Lam H.-M."/>
            <person name="Qi X."/>
            <person name="Li M.-W."/>
            <person name="Liu X."/>
            <person name="Xie M."/>
            <person name="Ni M."/>
            <person name="Xu X."/>
        </authorList>
    </citation>
    <scope>NUCLEOTIDE SEQUENCE [LARGE SCALE GENOMIC DNA]</scope>
    <source>
        <tissue evidence="2">Root</tissue>
    </source>
</reference>
<feature type="signal peptide" evidence="1">
    <location>
        <begin position="1"/>
        <end position="27"/>
    </location>
</feature>
<organism evidence="2">
    <name type="scientific">Glycine soja</name>
    <name type="common">Wild soybean</name>
    <dbReference type="NCBI Taxonomy" id="3848"/>
    <lineage>
        <taxon>Eukaryota</taxon>
        <taxon>Viridiplantae</taxon>
        <taxon>Streptophyta</taxon>
        <taxon>Embryophyta</taxon>
        <taxon>Tracheophyta</taxon>
        <taxon>Spermatophyta</taxon>
        <taxon>Magnoliopsida</taxon>
        <taxon>eudicotyledons</taxon>
        <taxon>Gunneridae</taxon>
        <taxon>Pentapetalae</taxon>
        <taxon>rosids</taxon>
        <taxon>fabids</taxon>
        <taxon>Fabales</taxon>
        <taxon>Fabaceae</taxon>
        <taxon>Papilionoideae</taxon>
        <taxon>50 kb inversion clade</taxon>
        <taxon>NPAAA clade</taxon>
        <taxon>indigoferoid/millettioid clade</taxon>
        <taxon>Phaseoleae</taxon>
        <taxon>Glycine</taxon>
        <taxon>Glycine subgen. Soja</taxon>
    </lineage>
</organism>
<accession>A0A0B2PMP6</accession>
<evidence type="ECO:0000313" key="4">
    <source>
        <dbReference type="Proteomes" id="UP000289340"/>
    </source>
</evidence>
<name>A0A0B2PMP6_GLYSO</name>
<evidence type="ECO:0000313" key="2">
    <source>
        <dbReference type="EMBL" id="KHN10370.1"/>
    </source>
</evidence>
<keyword evidence="1" id="KW-0732">Signal</keyword>
<dbReference type="EMBL" id="QZWG01000004">
    <property type="protein sequence ID" value="RZC16450.1"/>
    <property type="molecule type" value="Genomic_DNA"/>
</dbReference>
<feature type="chain" id="PRO_5040562950" description="Transmembrane protein" evidence="1">
    <location>
        <begin position="28"/>
        <end position="60"/>
    </location>
</feature>
<evidence type="ECO:0008006" key="5">
    <source>
        <dbReference type="Google" id="ProtNLM"/>
    </source>
</evidence>
<dbReference type="Proteomes" id="UP000289340">
    <property type="component" value="Chromosome 4"/>
</dbReference>
<evidence type="ECO:0000313" key="3">
    <source>
        <dbReference type="EMBL" id="RZC16450.1"/>
    </source>
</evidence>
<dbReference type="AlphaFoldDB" id="A0A0B2PMP6"/>
<reference evidence="3 4" key="2">
    <citation type="submission" date="2018-09" db="EMBL/GenBank/DDBJ databases">
        <title>A high-quality reference genome of wild soybean provides a powerful tool to mine soybean genomes.</title>
        <authorList>
            <person name="Xie M."/>
            <person name="Chung C.Y.L."/>
            <person name="Li M.-W."/>
            <person name="Wong F.-L."/>
            <person name="Chan T.-F."/>
            <person name="Lam H.-M."/>
        </authorList>
    </citation>
    <scope>NUCLEOTIDE SEQUENCE [LARGE SCALE GENOMIC DNA]</scope>
    <source>
        <strain evidence="4">cv. W05</strain>
        <tissue evidence="3">Hypocotyl of etiolated seedlings</tissue>
    </source>
</reference>
<keyword evidence="4" id="KW-1185">Reference proteome</keyword>
<proteinExistence type="predicted"/>